<feature type="transmembrane region" description="Helical" evidence="6">
    <location>
        <begin position="350"/>
        <end position="369"/>
    </location>
</feature>
<evidence type="ECO:0000313" key="8">
    <source>
        <dbReference type="Proteomes" id="UP000002033"/>
    </source>
</evidence>
<feature type="transmembrane region" description="Helical" evidence="6">
    <location>
        <begin position="415"/>
        <end position="434"/>
    </location>
</feature>
<keyword evidence="5 6" id="KW-0472">Membrane</keyword>
<feature type="transmembrane region" description="Helical" evidence="6">
    <location>
        <begin position="227"/>
        <end position="248"/>
    </location>
</feature>
<keyword evidence="8" id="KW-1185">Reference proteome</keyword>
<dbReference type="HOGENOM" id="CLU_022017_5_4_5"/>
<evidence type="ECO:0000256" key="6">
    <source>
        <dbReference type="SAM" id="Phobius"/>
    </source>
</evidence>
<comment type="subcellular location">
    <subcellularLocation>
        <location evidence="1">Cell membrane</location>
        <topology evidence="1">Multi-pass membrane protein</topology>
    </subcellularLocation>
</comment>
<evidence type="ECO:0000256" key="1">
    <source>
        <dbReference type="ARBA" id="ARBA00004651"/>
    </source>
</evidence>
<feature type="transmembrane region" description="Helical" evidence="6">
    <location>
        <begin position="138"/>
        <end position="158"/>
    </location>
</feature>
<dbReference type="OrthoDB" id="9800982at2"/>
<keyword evidence="4 6" id="KW-1133">Transmembrane helix</keyword>
<organism evidence="7 8">
    <name type="scientific">Hyphomicrobium denitrificans (strain ATCC 51888 / DSM 1869 / NCIMB 11706 / TK 0415)</name>
    <dbReference type="NCBI Taxonomy" id="582899"/>
    <lineage>
        <taxon>Bacteria</taxon>
        <taxon>Pseudomonadati</taxon>
        <taxon>Pseudomonadota</taxon>
        <taxon>Alphaproteobacteria</taxon>
        <taxon>Hyphomicrobiales</taxon>
        <taxon>Hyphomicrobiaceae</taxon>
        <taxon>Hyphomicrobium</taxon>
    </lineage>
</organism>
<evidence type="ECO:0000256" key="5">
    <source>
        <dbReference type="ARBA" id="ARBA00023136"/>
    </source>
</evidence>
<feature type="transmembrane region" description="Helical" evidence="6">
    <location>
        <begin position="268"/>
        <end position="286"/>
    </location>
</feature>
<evidence type="ECO:0000256" key="2">
    <source>
        <dbReference type="ARBA" id="ARBA00022475"/>
    </source>
</evidence>
<feature type="transmembrane region" description="Helical" evidence="6">
    <location>
        <begin position="164"/>
        <end position="183"/>
    </location>
</feature>
<dbReference type="InterPro" id="IPR002797">
    <property type="entry name" value="Polysacc_synth"/>
</dbReference>
<dbReference type="Pfam" id="PF01943">
    <property type="entry name" value="Polysacc_synt"/>
    <property type="match status" value="1"/>
</dbReference>
<dbReference type="RefSeq" id="WP_013214097.1">
    <property type="nucleotide sequence ID" value="NC_014313.1"/>
</dbReference>
<dbReference type="Proteomes" id="UP000002033">
    <property type="component" value="Chromosome"/>
</dbReference>
<proteinExistence type="predicted"/>
<evidence type="ECO:0000256" key="4">
    <source>
        <dbReference type="ARBA" id="ARBA00022989"/>
    </source>
</evidence>
<dbReference type="GO" id="GO:0005886">
    <property type="term" value="C:plasma membrane"/>
    <property type="evidence" value="ECO:0007669"/>
    <property type="project" value="UniProtKB-SubCell"/>
</dbReference>
<protein>
    <submittedName>
        <fullName evidence="7">Polysaccharide biosynthesis protein</fullName>
    </submittedName>
</protein>
<feature type="transmembrane region" description="Helical" evidence="6">
    <location>
        <begin position="384"/>
        <end position="403"/>
    </location>
</feature>
<feature type="transmembrane region" description="Helical" evidence="6">
    <location>
        <begin position="58"/>
        <end position="82"/>
    </location>
</feature>
<feature type="transmembrane region" description="Helical" evidence="6">
    <location>
        <begin position="440"/>
        <end position="463"/>
    </location>
</feature>
<accession>D8JPI7</accession>
<feature type="transmembrane region" description="Helical" evidence="6">
    <location>
        <begin position="306"/>
        <end position="329"/>
    </location>
</feature>
<dbReference type="EMBL" id="CP002083">
    <property type="protein sequence ID" value="ADJ21878.1"/>
    <property type="molecule type" value="Genomic_DNA"/>
</dbReference>
<dbReference type="PANTHER" id="PTHR30250">
    <property type="entry name" value="PST FAMILY PREDICTED COLANIC ACID TRANSPORTER"/>
    <property type="match status" value="1"/>
</dbReference>
<keyword evidence="3 6" id="KW-0812">Transmembrane</keyword>
<feature type="transmembrane region" description="Helical" evidence="6">
    <location>
        <begin position="204"/>
        <end position="221"/>
    </location>
</feature>
<keyword evidence="2" id="KW-1003">Cell membrane</keyword>
<dbReference type="PANTHER" id="PTHR30250:SF11">
    <property type="entry name" value="O-ANTIGEN TRANSPORTER-RELATED"/>
    <property type="match status" value="1"/>
</dbReference>
<reference evidence="8" key="1">
    <citation type="journal article" date="2011" name="J. Bacteriol.">
        <title>Genome sequences of eight morphologically diverse alphaproteobacteria.</title>
        <authorList>
            <consortium name="US DOE Joint Genome Institute"/>
            <person name="Brown P.J."/>
            <person name="Kysela D.T."/>
            <person name="Buechlein A."/>
            <person name="Hemmerich C."/>
            <person name="Brun Y.V."/>
        </authorList>
    </citation>
    <scope>NUCLEOTIDE SEQUENCE [LARGE SCALE GENOMIC DNA]</scope>
    <source>
        <strain evidence="8">ATCC 51888 / DSM 1869 / NCIB 11706 / TK 0415</strain>
    </source>
</reference>
<dbReference type="InterPro" id="IPR050833">
    <property type="entry name" value="Poly_Biosynth_Transport"/>
</dbReference>
<sequence length="479" mass="51545">MTTATVQPVDVDAATVTRTETEQAGAFAAGRARVSSVLTQAVNVLAARGERERTQRDALVAFAVRVLSAGLLYLTQIVLARWMGGYEYGIYVSVWTWVLILGAIPHLGLNLASIRLAPVYRETGDFERLRGLVHGSRLFALASGTAVMMAGLLGVWLFQDHIQSHFVLPVYLALVCIPLYALTDVQDGIGRGNAWMSIALVPPYILRPLLLLAAMFAAYAADLPMNAATAAAAAIVATWLSGIVQAVLINRSMHETVPPGPRTADFAAWFKISLPLLAMMSAELLLQNTDILVVTHFMSPADVGIYFAAGKTMALIMFVHYAVGSAVAHKFAALHARGDHDGLRSFVKDAVNWTFWPSLASAIVILALGKPLLSLFGPQFESGYPVMFILVIGFLMRSAMGPAEYLLNMLGEQKICATVLFGAALANIALNFILVPRFGLVGAASATAMSLTGAALLNAIVVWHRLDIKIAIWKNLPKF</sequence>
<dbReference type="eggNOG" id="COG2244">
    <property type="taxonomic scope" value="Bacteria"/>
</dbReference>
<dbReference type="KEGG" id="hdn:Hden_0051"/>
<gene>
    <name evidence="7" type="ordered locus">Hden_0051</name>
</gene>
<feature type="transmembrane region" description="Helical" evidence="6">
    <location>
        <begin position="94"/>
        <end position="117"/>
    </location>
</feature>
<dbReference type="AlphaFoldDB" id="D8JPI7"/>
<evidence type="ECO:0000256" key="3">
    <source>
        <dbReference type="ARBA" id="ARBA00022692"/>
    </source>
</evidence>
<dbReference type="STRING" id="582899.Hden_0051"/>
<name>D8JPI7_HYPDA</name>
<evidence type="ECO:0000313" key="7">
    <source>
        <dbReference type="EMBL" id="ADJ21878.1"/>
    </source>
</evidence>